<dbReference type="EMBL" id="GBRH01212389">
    <property type="protein sequence ID" value="JAD85506.1"/>
    <property type="molecule type" value="Transcribed_RNA"/>
</dbReference>
<evidence type="ECO:0000313" key="1">
    <source>
        <dbReference type="EMBL" id="JAD85506.1"/>
    </source>
</evidence>
<accession>A0A0A9DCH5</accession>
<sequence>MAVYSPYCLLLPGVDCYHGCICSSVHHSFILPINNLGVIVAWIRRP</sequence>
<reference evidence="1" key="2">
    <citation type="journal article" date="2015" name="Data Brief">
        <title>Shoot transcriptome of the giant reed, Arundo donax.</title>
        <authorList>
            <person name="Barrero R.A."/>
            <person name="Guerrero F.D."/>
            <person name="Moolhuijzen P."/>
            <person name="Goolsby J.A."/>
            <person name="Tidwell J."/>
            <person name="Bellgard S.E."/>
            <person name="Bellgard M.I."/>
        </authorList>
    </citation>
    <scope>NUCLEOTIDE SEQUENCE</scope>
    <source>
        <tissue evidence="1">Shoot tissue taken approximately 20 cm above the soil surface</tissue>
    </source>
</reference>
<proteinExistence type="predicted"/>
<name>A0A0A9DCH5_ARUDO</name>
<dbReference type="AlphaFoldDB" id="A0A0A9DCH5"/>
<protein>
    <submittedName>
        <fullName evidence="1">Uncharacterized protein</fullName>
    </submittedName>
</protein>
<organism evidence="1">
    <name type="scientific">Arundo donax</name>
    <name type="common">Giant reed</name>
    <name type="synonym">Donax arundinaceus</name>
    <dbReference type="NCBI Taxonomy" id="35708"/>
    <lineage>
        <taxon>Eukaryota</taxon>
        <taxon>Viridiplantae</taxon>
        <taxon>Streptophyta</taxon>
        <taxon>Embryophyta</taxon>
        <taxon>Tracheophyta</taxon>
        <taxon>Spermatophyta</taxon>
        <taxon>Magnoliopsida</taxon>
        <taxon>Liliopsida</taxon>
        <taxon>Poales</taxon>
        <taxon>Poaceae</taxon>
        <taxon>PACMAD clade</taxon>
        <taxon>Arundinoideae</taxon>
        <taxon>Arundineae</taxon>
        <taxon>Arundo</taxon>
    </lineage>
</organism>
<reference evidence="1" key="1">
    <citation type="submission" date="2014-09" db="EMBL/GenBank/DDBJ databases">
        <authorList>
            <person name="Magalhaes I.L.F."/>
            <person name="Oliveira U."/>
            <person name="Santos F.R."/>
            <person name="Vidigal T.H.D.A."/>
            <person name="Brescovit A.D."/>
            <person name="Santos A.J."/>
        </authorList>
    </citation>
    <scope>NUCLEOTIDE SEQUENCE</scope>
    <source>
        <tissue evidence="1">Shoot tissue taken approximately 20 cm above the soil surface</tissue>
    </source>
</reference>